<evidence type="ECO:0000313" key="3">
    <source>
        <dbReference type="Proteomes" id="UP000005090"/>
    </source>
</evidence>
<name>H8GR20_METAL</name>
<feature type="chain" id="PRO_5003612408" evidence="1">
    <location>
        <begin position="22"/>
        <end position="105"/>
    </location>
</feature>
<feature type="signal peptide" evidence="1">
    <location>
        <begin position="1"/>
        <end position="21"/>
    </location>
</feature>
<dbReference type="RefSeq" id="WP_005369945.1">
    <property type="nucleotide sequence ID" value="NZ_CM001475.1"/>
</dbReference>
<dbReference type="EMBL" id="CM001475">
    <property type="protein sequence ID" value="EIC28679.1"/>
    <property type="molecule type" value="Genomic_DNA"/>
</dbReference>
<gene>
    <name evidence="2" type="ORF">Metal_0850</name>
</gene>
<keyword evidence="1" id="KW-0732">Signal</keyword>
<proteinExistence type="predicted"/>
<protein>
    <submittedName>
        <fullName evidence="2">Uncharacterized protein</fullName>
    </submittedName>
</protein>
<dbReference type="AlphaFoldDB" id="H8GR20"/>
<keyword evidence="3" id="KW-1185">Reference proteome</keyword>
<accession>H8GR20</accession>
<sequence>MKFIKPAVIGFTLTLSAPVFADDPQVVNQPSGADFVYDVVLRPAGFVSTVLGTGFYLAMSPFTAITSLQPPHNQFEKFADLVVVNPYKFTFTRPVGDYNFPQTER</sequence>
<reference evidence="2 3" key="1">
    <citation type="journal article" date="2013" name="Genome Announc.">
        <title>Genome Sequence of the Obligate Gammaproteobacterial Methanotroph Methylomicrobium album Strain BG8.</title>
        <authorList>
            <person name="Kits K.D."/>
            <person name="Kalyuzhnaya M.G."/>
            <person name="Klotz M.G."/>
            <person name="Jetten M.S."/>
            <person name="Op den Camp H.J."/>
            <person name="Vuilleumier S."/>
            <person name="Bringel F."/>
            <person name="Dispirito A.A."/>
            <person name="Murrell J.C."/>
            <person name="Bruce D."/>
            <person name="Cheng J.F."/>
            <person name="Copeland A."/>
            <person name="Goodwin L."/>
            <person name="Hauser L."/>
            <person name="Lajus A."/>
            <person name="Land M.L."/>
            <person name="Lapidus A."/>
            <person name="Lucas S."/>
            <person name="Medigue C."/>
            <person name="Pitluck S."/>
            <person name="Woyke T."/>
            <person name="Zeytun A."/>
            <person name="Stein L.Y."/>
        </authorList>
    </citation>
    <scope>NUCLEOTIDE SEQUENCE [LARGE SCALE GENOMIC DNA]</scope>
    <source>
        <strain evidence="2 3">BG8</strain>
    </source>
</reference>
<evidence type="ECO:0000313" key="2">
    <source>
        <dbReference type="EMBL" id="EIC28679.1"/>
    </source>
</evidence>
<dbReference type="HOGENOM" id="CLU_161821_1_0_6"/>
<evidence type="ECO:0000256" key="1">
    <source>
        <dbReference type="SAM" id="SignalP"/>
    </source>
</evidence>
<organism evidence="2 3">
    <name type="scientific">Methylomicrobium album BG8</name>
    <dbReference type="NCBI Taxonomy" id="686340"/>
    <lineage>
        <taxon>Bacteria</taxon>
        <taxon>Pseudomonadati</taxon>
        <taxon>Pseudomonadota</taxon>
        <taxon>Gammaproteobacteria</taxon>
        <taxon>Methylococcales</taxon>
        <taxon>Methylococcaceae</taxon>
        <taxon>Methylomicrobium</taxon>
    </lineage>
</organism>
<dbReference type="Proteomes" id="UP000005090">
    <property type="component" value="Chromosome"/>
</dbReference>
<dbReference type="eggNOG" id="ENOG5031M5E">
    <property type="taxonomic scope" value="Bacteria"/>
</dbReference>